<dbReference type="Gene3D" id="3.90.1200.10">
    <property type="match status" value="1"/>
</dbReference>
<dbReference type="Pfam" id="PF01636">
    <property type="entry name" value="APH"/>
    <property type="match status" value="1"/>
</dbReference>
<evidence type="ECO:0000259" key="1">
    <source>
        <dbReference type="Pfam" id="PF01636"/>
    </source>
</evidence>
<dbReference type="SUPFAM" id="SSF56112">
    <property type="entry name" value="Protein kinase-like (PK-like)"/>
    <property type="match status" value="1"/>
</dbReference>
<proteinExistence type="predicted"/>
<dbReference type="OrthoDB" id="144109at2"/>
<dbReference type="GO" id="GO:0016740">
    <property type="term" value="F:transferase activity"/>
    <property type="evidence" value="ECO:0007669"/>
    <property type="project" value="UniProtKB-KW"/>
</dbReference>
<reference evidence="2 3" key="1">
    <citation type="submission" date="2019-06" db="EMBL/GenBank/DDBJ databases">
        <title>Sequencing the genomes of 1000 actinobacteria strains.</title>
        <authorList>
            <person name="Klenk H.-P."/>
        </authorList>
    </citation>
    <scope>NUCLEOTIDE SEQUENCE [LARGE SCALE GENOMIC DNA]</scope>
    <source>
        <strain evidence="2 3">DSM 17305</strain>
    </source>
</reference>
<evidence type="ECO:0000313" key="3">
    <source>
        <dbReference type="Proteomes" id="UP000316298"/>
    </source>
</evidence>
<feature type="domain" description="Aminoglycoside phosphotransferase" evidence="1">
    <location>
        <begin position="62"/>
        <end position="265"/>
    </location>
</feature>
<dbReference type="Proteomes" id="UP000316298">
    <property type="component" value="Unassembled WGS sequence"/>
</dbReference>
<gene>
    <name evidence="2" type="ORF">FB475_2803</name>
</gene>
<keyword evidence="3" id="KW-1185">Reference proteome</keyword>
<dbReference type="InterPro" id="IPR002575">
    <property type="entry name" value="Aminoglycoside_PTrfase"/>
</dbReference>
<protein>
    <submittedName>
        <fullName evidence="2">Phosphotransferase family enzyme</fullName>
    </submittedName>
</protein>
<accession>A0A542ETZ3</accession>
<sequence length="360" mass="39413">MERTVERLLRELTGQDVRVVARSDLGSSADAPVARLTLDRSYDGIGRTVIAKGRRLVDDAWASAGRRDNEQRALEHLRDTGLAPRLLARVPGGLTVMTDLGAPTEVGPPTVRSGVGAVTVQGLLFGEDAEAATRGLVAMAELAGRLHRTVSPDFTAAQEIPFLDHPLELWPEVTQAVGELNFPTPRDVELDELSAALEETTFTHGDFTPNNVVLSDGRARMIDLEAAGRRHPGLDAACLRLPFPQYGHWAVLPPSVVKAMDRAYRRELDADDATYERLMATGCATWAVVRLARLRMIASAEQDLVRRRTQLVQTLESAAGASGVVYPAFGAWFAELAGAMRLRWEEARLPPRTFRCFSNQ</sequence>
<organism evidence="2 3">
    <name type="scientific">Kribbella jejuensis</name>
    <dbReference type="NCBI Taxonomy" id="236068"/>
    <lineage>
        <taxon>Bacteria</taxon>
        <taxon>Bacillati</taxon>
        <taxon>Actinomycetota</taxon>
        <taxon>Actinomycetes</taxon>
        <taxon>Propionibacteriales</taxon>
        <taxon>Kribbellaceae</taxon>
        <taxon>Kribbella</taxon>
    </lineage>
</organism>
<name>A0A542ETZ3_9ACTN</name>
<dbReference type="EMBL" id="VFMM01000001">
    <property type="protein sequence ID" value="TQJ18656.1"/>
    <property type="molecule type" value="Genomic_DNA"/>
</dbReference>
<dbReference type="InterPro" id="IPR011009">
    <property type="entry name" value="Kinase-like_dom_sf"/>
</dbReference>
<comment type="caution">
    <text evidence="2">The sequence shown here is derived from an EMBL/GenBank/DDBJ whole genome shotgun (WGS) entry which is preliminary data.</text>
</comment>
<dbReference type="AlphaFoldDB" id="A0A542ETZ3"/>
<evidence type="ECO:0000313" key="2">
    <source>
        <dbReference type="EMBL" id="TQJ18656.1"/>
    </source>
</evidence>
<dbReference type="RefSeq" id="WP_141856080.1">
    <property type="nucleotide sequence ID" value="NZ_BAAAKA010000028.1"/>
</dbReference>
<keyword evidence="2" id="KW-0808">Transferase</keyword>